<comment type="function">
    <text evidence="7 10">Participates actively in the response to hyperosmotic and heat shock by preventing the aggregation of stress-denatured proteins, in association with DnaK and GrpE. It is the nucleotide exchange factor for DnaK and may function as a thermosensor. Unfolded proteins bind initially to DnaJ; upon interaction with the DnaJ-bound protein, DnaK hydrolyzes its bound ATP, resulting in the formation of a stable complex. GrpE releases ADP from DnaK; ATP binding to DnaK triggers the release of the substrate protein, thus completing the reaction cycle. Several rounds of ATP-dependent interactions between DnaJ, DnaK and GrpE are required for fully efficient folding.</text>
</comment>
<dbReference type="GO" id="GO:0042803">
    <property type="term" value="F:protein homodimerization activity"/>
    <property type="evidence" value="ECO:0007669"/>
    <property type="project" value="InterPro"/>
</dbReference>
<evidence type="ECO:0000256" key="1">
    <source>
        <dbReference type="ARBA" id="ARBA00004496"/>
    </source>
</evidence>
<dbReference type="InterPro" id="IPR009012">
    <property type="entry name" value="GrpE_head"/>
</dbReference>
<evidence type="ECO:0000256" key="8">
    <source>
        <dbReference type="ARBA" id="ARBA00072274"/>
    </source>
</evidence>
<dbReference type="SUPFAM" id="SSF58014">
    <property type="entry name" value="Coiled-coil domain of nucleotide exchange factor GrpE"/>
    <property type="match status" value="1"/>
</dbReference>
<dbReference type="Pfam" id="PF01025">
    <property type="entry name" value="GrpE"/>
    <property type="match status" value="1"/>
</dbReference>
<dbReference type="GO" id="GO:0000774">
    <property type="term" value="F:adenyl-nucleotide exchange factor activity"/>
    <property type="evidence" value="ECO:0007669"/>
    <property type="project" value="InterPro"/>
</dbReference>
<dbReference type="Proteomes" id="UP000051439">
    <property type="component" value="Unassembled WGS sequence"/>
</dbReference>
<feature type="compositionally biased region" description="Basic and acidic residues" evidence="12">
    <location>
        <begin position="29"/>
        <end position="50"/>
    </location>
</feature>
<dbReference type="PATRIC" id="fig|1423766.4.peg.42"/>
<dbReference type="Gene3D" id="3.90.20.20">
    <property type="match status" value="1"/>
</dbReference>
<name>A0A0R1NUG1_9LACO</name>
<dbReference type="InterPro" id="IPR013805">
    <property type="entry name" value="GrpE_CC"/>
</dbReference>
<proteinExistence type="inferred from homology"/>
<dbReference type="FunFam" id="2.30.22.10:FF:000001">
    <property type="entry name" value="Protein GrpE"/>
    <property type="match status" value="1"/>
</dbReference>
<evidence type="ECO:0000313" key="14">
    <source>
        <dbReference type="Proteomes" id="UP000051439"/>
    </source>
</evidence>
<evidence type="ECO:0000256" key="4">
    <source>
        <dbReference type="ARBA" id="ARBA00022490"/>
    </source>
</evidence>
<evidence type="ECO:0000256" key="11">
    <source>
        <dbReference type="RuleBase" id="RU004478"/>
    </source>
</evidence>
<dbReference type="HAMAP" id="MF_01151">
    <property type="entry name" value="GrpE"/>
    <property type="match status" value="1"/>
</dbReference>
<evidence type="ECO:0000256" key="3">
    <source>
        <dbReference type="ARBA" id="ARBA00011738"/>
    </source>
</evidence>
<dbReference type="GO" id="GO:0005737">
    <property type="term" value="C:cytoplasm"/>
    <property type="evidence" value="ECO:0007669"/>
    <property type="project" value="UniProtKB-SubCell"/>
</dbReference>
<keyword evidence="4 10" id="KW-0963">Cytoplasm</keyword>
<protein>
    <recommendedName>
        <fullName evidence="8 10">Protein GrpE</fullName>
    </recommendedName>
    <alternativeName>
        <fullName evidence="9 10">HSP-70 cofactor</fullName>
    </alternativeName>
</protein>
<dbReference type="Gene3D" id="2.30.22.10">
    <property type="entry name" value="Head domain of nucleotide exchange factor GrpE"/>
    <property type="match status" value="1"/>
</dbReference>
<reference evidence="13 14" key="1">
    <citation type="journal article" date="2015" name="Genome Announc.">
        <title>Expanding the biotechnology potential of lactobacilli through comparative genomics of 213 strains and associated genera.</title>
        <authorList>
            <person name="Sun Z."/>
            <person name="Harris H.M."/>
            <person name="McCann A."/>
            <person name="Guo C."/>
            <person name="Argimon S."/>
            <person name="Zhang W."/>
            <person name="Yang X."/>
            <person name="Jeffery I.B."/>
            <person name="Cooney J.C."/>
            <person name="Kagawa T.F."/>
            <person name="Liu W."/>
            <person name="Song Y."/>
            <person name="Salvetti E."/>
            <person name="Wrobel A."/>
            <person name="Rasinkangas P."/>
            <person name="Parkhill J."/>
            <person name="Rea M.C."/>
            <person name="O'Sullivan O."/>
            <person name="Ritari J."/>
            <person name="Douillard F.P."/>
            <person name="Paul Ross R."/>
            <person name="Yang R."/>
            <person name="Briner A.E."/>
            <person name="Felis G.E."/>
            <person name="de Vos W.M."/>
            <person name="Barrangou R."/>
            <person name="Klaenhammer T.R."/>
            <person name="Caufield P.W."/>
            <person name="Cui Y."/>
            <person name="Zhang H."/>
            <person name="O'Toole P.W."/>
        </authorList>
    </citation>
    <scope>NUCLEOTIDE SEQUENCE [LARGE SCALE GENOMIC DNA]</scope>
    <source>
        <strain evidence="13 14">DSM 19906</strain>
    </source>
</reference>
<evidence type="ECO:0000313" key="13">
    <source>
        <dbReference type="EMBL" id="KRL23321.1"/>
    </source>
</evidence>
<feature type="region of interest" description="Disordered" evidence="12">
    <location>
        <begin position="1"/>
        <end position="50"/>
    </location>
</feature>
<dbReference type="GO" id="GO:0051087">
    <property type="term" value="F:protein-folding chaperone binding"/>
    <property type="evidence" value="ECO:0007669"/>
    <property type="project" value="InterPro"/>
</dbReference>
<dbReference type="SUPFAM" id="SSF51064">
    <property type="entry name" value="Head domain of nucleotide exchange factor GrpE"/>
    <property type="match status" value="1"/>
</dbReference>
<comment type="subunit">
    <text evidence="3 10">Homodimer.</text>
</comment>
<dbReference type="PANTHER" id="PTHR21237">
    <property type="entry name" value="GRPE PROTEIN"/>
    <property type="match status" value="1"/>
</dbReference>
<evidence type="ECO:0000256" key="5">
    <source>
        <dbReference type="ARBA" id="ARBA00023016"/>
    </source>
</evidence>
<keyword evidence="14" id="KW-1185">Reference proteome</keyword>
<dbReference type="PRINTS" id="PR00773">
    <property type="entry name" value="GRPEPROTEIN"/>
</dbReference>
<sequence>MADNKEDSTNKNQDQPEKQSAVKPNDQANKTDQKSAKAAPADKHTEEITKLKKTVVELQKKFDDMENRYLRAEADMKNIQNHAKKEQADLIKYDGQQLAHDILPIVDNLQRALEVEATDDNSKQLKKGVSMVYEHLNKALKDNGIEIVDALNKPFDPKFEQAIQTAAADDDHPAETVVQVLQDGYRLKDRVLRPAMVVVAK</sequence>
<evidence type="ECO:0000256" key="7">
    <source>
        <dbReference type="ARBA" id="ARBA00053401"/>
    </source>
</evidence>
<gene>
    <name evidence="10" type="primary">grpE</name>
    <name evidence="13" type="ORF">FC98_GL000045</name>
</gene>
<keyword evidence="5 10" id="KW-0346">Stress response</keyword>
<dbReference type="InterPro" id="IPR000740">
    <property type="entry name" value="GrpE"/>
</dbReference>
<comment type="similarity">
    <text evidence="2 10 11">Belongs to the GrpE family.</text>
</comment>
<dbReference type="RefSeq" id="WP_008857898.1">
    <property type="nucleotide sequence ID" value="NZ_AZEB01000001.1"/>
</dbReference>
<dbReference type="NCBIfam" id="NF010738">
    <property type="entry name" value="PRK14140.1"/>
    <property type="match status" value="1"/>
</dbReference>
<dbReference type="CDD" id="cd00446">
    <property type="entry name" value="GrpE"/>
    <property type="match status" value="1"/>
</dbReference>
<feature type="compositionally biased region" description="Basic and acidic residues" evidence="12">
    <location>
        <begin position="1"/>
        <end position="17"/>
    </location>
</feature>
<evidence type="ECO:0000256" key="9">
    <source>
        <dbReference type="ARBA" id="ARBA00076414"/>
    </source>
</evidence>
<evidence type="ECO:0000256" key="10">
    <source>
        <dbReference type="HAMAP-Rule" id="MF_01151"/>
    </source>
</evidence>
<comment type="subcellular location">
    <subcellularLocation>
        <location evidence="1 10">Cytoplasm</location>
    </subcellularLocation>
</comment>
<evidence type="ECO:0000256" key="6">
    <source>
        <dbReference type="ARBA" id="ARBA00023186"/>
    </source>
</evidence>
<dbReference type="GO" id="GO:0051082">
    <property type="term" value="F:unfolded protein binding"/>
    <property type="evidence" value="ECO:0007669"/>
    <property type="project" value="TreeGrafter"/>
</dbReference>
<dbReference type="AlphaFoldDB" id="A0A0R1NUG1"/>
<evidence type="ECO:0000256" key="12">
    <source>
        <dbReference type="SAM" id="MobiDB-lite"/>
    </source>
</evidence>
<evidence type="ECO:0000256" key="2">
    <source>
        <dbReference type="ARBA" id="ARBA00009054"/>
    </source>
</evidence>
<dbReference type="PANTHER" id="PTHR21237:SF23">
    <property type="entry name" value="GRPE PROTEIN HOMOLOG, MITOCHONDRIAL"/>
    <property type="match status" value="1"/>
</dbReference>
<comment type="caution">
    <text evidence="13">The sequence shown here is derived from an EMBL/GenBank/DDBJ whole genome shotgun (WGS) entry which is preliminary data.</text>
</comment>
<organism evidence="13 14">
    <name type="scientific">Lentilactobacillus kisonensis DSM 19906 = JCM 15041</name>
    <dbReference type="NCBI Taxonomy" id="1423766"/>
    <lineage>
        <taxon>Bacteria</taxon>
        <taxon>Bacillati</taxon>
        <taxon>Bacillota</taxon>
        <taxon>Bacilli</taxon>
        <taxon>Lactobacillales</taxon>
        <taxon>Lactobacillaceae</taxon>
        <taxon>Lentilactobacillus</taxon>
    </lineage>
</organism>
<accession>A0A0R1NUG1</accession>
<dbReference type="NCBIfam" id="NF010759">
    <property type="entry name" value="PRK14162.1"/>
    <property type="match status" value="1"/>
</dbReference>
<dbReference type="GO" id="GO:0006457">
    <property type="term" value="P:protein folding"/>
    <property type="evidence" value="ECO:0007669"/>
    <property type="project" value="InterPro"/>
</dbReference>
<dbReference type="EMBL" id="AZEB01000001">
    <property type="protein sequence ID" value="KRL23321.1"/>
    <property type="molecule type" value="Genomic_DNA"/>
</dbReference>
<keyword evidence="6 10" id="KW-0143">Chaperone</keyword>